<dbReference type="Proteomes" id="UP000789920">
    <property type="component" value="Unassembled WGS sequence"/>
</dbReference>
<evidence type="ECO:0000313" key="2">
    <source>
        <dbReference type="Proteomes" id="UP000789920"/>
    </source>
</evidence>
<protein>
    <submittedName>
        <fullName evidence="1">4268_t:CDS:1</fullName>
    </submittedName>
</protein>
<feature type="non-terminal residue" evidence="1">
    <location>
        <position position="187"/>
    </location>
</feature>
<accession>A0ACA9PBI1</accession>
<dbReference type="EMBL" id="CAJVQC010019605">
    <property type="protein sequence ID" value="CAG8702397.1"/>
    <property type="molecule type" value="Genomic_DNA"/>
</dbReference>
<organism evidence="1 2">
    <name type="scientific">Racocetra persica</name>
    <dbReference type="NCBI Taxonomy" id="160502"/>
    <lineage>
        <taxon>Eukaryota</taxon>
        <taxon>Fungi</taxon>
        <taxon>Fungi incertae sedis</taxon>
        <taxon>Mucoromycota</taxon>
        <taxon>Glomeromycotina</taxon>
        <taxon>Glomeromycetes</taxon>
        <taxon>Diversisporales</taxon>
        <taxon>Gigasporaceae</taxon>
        <taxon>Racocetra</taxon>
    </lineage>
</organism>
<gene>
    <name evidence="1" type="ORF">RPERSI_LOCUS10086</name>
</gene>
<reference evidence="1" key="1">
    <citation type="submission" date="2021-06" db="EMBL/GenBank/DDBJ databases">
        <authorList>
            <person name="Kallberg Y."/>
            <person name="Tangrot J."/>
            <person name="Rosling A."/>
        </authorList>
    </citation>
    <scope>NUCLEOTIDE SEQUENCE</scope>
    <source>
        <strain evidence="1">MA461A</strain>
    </source>
</reference>
<comment type="caution">
    <text evidence="1">The sequence shown here is derived from an EMBL/GenBank/DDBJ whole genome shotgun (WGS) entry which is preliminary data.</text>
</comment>
<sequence>PNEWKLLDNYIVDNNKFTREPYVVQFHHRKKPNVKITLIGCHAKPENVYSEIKALVTDVYTYVKKKSEKRSGLSRLFSLLCLKTKESVFENNCELIILMGDFNALGPYLNKTKQDELDKILNQNKLIWGTIQIDEDLNTSKDNNKTRKDKVDECTKNFKKILESYTMNQVNNDEIEPIDWQRIVKIV</sequence>
<proteinExistence type="predicted"/>
<feature type="non-terminal residue" evidence="1">
    <location>
        <position position="1"/>
    </location>
</feature>
<evidence type="ECO:0000313" key="1">
    <source>
        <dbReference type="EMBL" id="CAG8702397.1"/>
    </source>
</evidence>
<keyword evidence="2" id="KW-1185">Reference proteome</keyword>
<name>A0ACA9PBI1_9GLOM</name>